<dbReference type="GO" id="GO:0008990">
    <property type="term" value="F:rRNA (guanine-N2-)-methyltransferase activity"/>
    <property type="evidence" value="ECO:0007669"/>
    <property type="project" value="TreeGrafter"/>
</dbReference>
<evidence type="ECO:0000259" key="4">
    <source>
        <dbReference type="Pfam" id="PF22020"/>
    </source>
</evidence>
<dbReference type="GO" id="GO:0070043">
    <property type="term" value="F:rRNA (guanine-N7-)-methyltransferase activity"/>
    <property type="evidence" value="ECO:0007669"/>
    <property type="project" value="TreeGrafter"/>
</dbReference>
<dbReference type="RefSeq" id="WP_072659704.1">
    <property type="nucleotide sequence ID" value="NZ_BDFD01000010.1"/>
</dbReference>
<dbReference type="Gene3D" id="3.30.2130.30">
    <property type="match status" value="1"/>
</dbReference>
<dbReference type="AlphaFoldDB" id="A0A1L8CNB2"/>
<keyword evidence="2" id="KW-0808">Transferase</keyword>
<dbReference type="SUPFAM" id="SSF53335">
    <property type="entry name" value="S-adenosyl-L-methionine-dependent methyltransferases"/>
    <property type="match status" value="1"/>
</dbReference>
<dbReference type="OrthoDB" id="5288439at2"/>
<dbReference type="Pfam" id="PF22020">
    <property type="entry name" value="RlmL_1st"/>
    <property type="match status" value="1"/>
</dbReference>
<reference evidence="5 6" key="1">
    <citation type="journal article" date="2017" name="Arch. Microbiol.">
        <title>Mariprofundus micogutta sp. nov., a novel iron-oxidizing zetaproteobacterium isolated from a deep-sea hydrothermal field at the Bayonnaise knoll of the Izu-Ogasawara arc, and a description of Mariprofundales ord. nov. and Zetaproteobacteria classis nov.</title>
        <authorList>
            <person name="Makita H."/>
            <person name="Tanaka E."/>
            <person name="Mitsunobu S."/>
            <person name="Miyazaki M."/>
            <person name="Nunoura T."/>
            <person name="Uematsu K."/>
            <person name="Takaki Y."/>
            <person name="Nishi S."/>
            <person name="Shimamura S."/>
            <person name="Takai K."/>
        </authorList>
    </citation>
    <scope>NUCLEOTIDE SEQUENCE [LARGE SCALE GENOMIC DNA]</scope>
    <source>
        <strain evidence="5 6">ET2</strain>
    </source>
</reference>
<dbReference type="CDD" id="cd11715">
    <property type="entry name" value="THUMP_AdoMetMT"/>
    <property type="match status" value="1"/>
</dbReference>
<keyword evidence="1 5" id="KW-0489">Methyltransferase</keyword>
<keyword evidence="6" id="KW-1185">Reference proteome</keyword>
<name>A0A1L8CNB2_9PROT</name>
<comment type="caution">
    <text evidence="5">The sequence shown here is derived from an EMBL/GenBank/DDBJ whole genome shotgun (WGS) entry which is preliminary data.</text>
</comment>
<dbReference type="PANTHER" id="PTHR47313:SF1">
    <property type="entry name" value="RIBOSOMAL RNA LARGE SUBUNIT METHYLTRANSFERASE K_L"/>
    <property type="match status" value="1"/>
</dbReference>
<gene>
    <name evidence="5" type="ORF">MMIC_P1349</name>
</gene>
<organism evidence="5 6">
    <name type="scientific">Mariprofundus micogutta</name>
    <dbReference type="NCBI Taxonomy" id="1921010"/>
    <lineage>
        <taxon>Bacteria</taxon>
        <taxon>Pseudomonadati</taxon>
        <taxon>Pseudomonadota</taxon>
        <taxon>Candidatius Mariprofundia</taxon>
        <taxon>Mariprofundales</taxon>
        <taxon>Mariprofundaceae</taxon>
        <taxon>Mariprofundus</taxon>
    </lineage>
</organism>
<feature type="domain" description="Ribosomal RNA large subunit methyltransferase K/L-like methyltransferase" evidence="3">
    <location>
        <begin position="159"/>
        <end position="357"/>
    </location>
</feature>
<dbReference type="EMBL" id="BDFD01000010">
    <property type="protein sequence ID" value="GAV20384.1"/>
    <property type="molecule type" value="Genomic_DNA"/>
</dbReference>
<dbReference type="PROSITE" id="PS00092">
    <property type="entry name" value="N6_MTASE"/>
    <property type="match status" value="1"/>
</dbReference>
<dbReference type="InterPro" id="IPR029063">
    <property type="entry name" value="SAM-dependent_MTases_sf"/>
</dbReference>
<dbReference type="InterPro" id="IPR054170">
    <property type="entry name" value="RlmL_1st"/>
</dbReference>
<dbReference type="Pfam" id="PF01170">
    <property type="entry name" value="UPF0020"/>
    <property type="match status" value="1"/>
</dbReference>
<proteinExistence type="predicted"/>
<dbReference type="Gene3D" id="3.40.50.150">
    <property type="entry name" value="Vaccinia Virus protein VP39"/>
    <property type="match status" value="1"/>
</dbReference>
<protein>
    <submittedName>
        <fullName evidence="5">Putative N6-adenine-specific DNA methylase</fullName>
    </submittedName>
</protein>
<evidence type="ECO:0000313" key="6">
    <source>
        <dbReference type="Proteomes" id="UP000231632"/>
    </source>
</evidence>
<dbReference type="STRING" id="1921010.MMIC_P1349"/>
<evidence type="ECO:0000259" key="3">
    <source>
        <dbReference type="Pfam" id="PF01170"/>
    </source>
</evidence>
<evidence type="ECO:0000256" key="1">
    <source>
        <dbReference type="ARBA" id="ARBA00022603"/>
    </source>
</evidence>
<dbReference type="InterPro" id="IPR000241">
    <property type="entry name" value="RlmKL-like_Mtase"/>
</dbReference>
<evidence type="ECO:0000313" key="5">
    <source>
        <dbReference type="EMBL" id="GAV20384.1"/>
    </source>
</evidence>
<sequence length="367" mass="40990">MEKLSCFAIVVPGLEGLLADELIELSAHDVKQEEGGVSFTASMDTLFRINLRSRCATRIVIRLSTSKALTYPELYHKVRKQLWQKYLGNGVTVEVKASCHRSKLLHSGRAEQAVIDGINASEGMQERQTGPLKQQVMLRIDDNICTISLDTSGERLDRRGYRKYSGLAPVRETIAAGILRWMDWQADEPLLAPMCGSGTFAIEAALMAEKRATNLKHDFPFAHWPSLKQKRWQRALQKAESMHSDGKPQIYATDLAAGILDQAKENAKLAGVSECIHFAKLDVREMTVPESASKAGLIVCNPPYGDRVKGDVRTLYKAIGQLFSERFGGWRMAVIVPDQGCEHALGLTVKRRMKIKHGGRWIYVLEL</sequence>
<dbReference type="InterPro" id="IPR002052">
    <property type="entry name" value="DNA_methylase_N6_adenine_CS"/>
</dbReference>
<accession>A0A1L8CNB2</accession>
<dbReference type="PANTHER" id="PTHR47313">
    <property type="entry name" value="RIBOSOMAL RNA LARGE SUBUNIT METHYLTRANSFERASE K/L"/>
    <property type="match status" value="1"/>
</dbReference>
<dbReference type="Proteomes" id="UP000231632">
    <property type="component" value="Unassembled WGS sequence"/>
</dbReference>
<dbReference type="GO" id="GO:0003676">
    <property type="term" value="F:nucleic acid binding"/>
    <property type="evidence" value="ECO:0007669"/>
    <property type="project" value="InterPro"/>
</dbReference>
<evidence type="ECO:0000256" key="2">
    <source>
        <dbReference type="ARBA" id="ARBA00022679"/>
    </source>
</evidence>
<feature type="domain" description="RlmL ferredoxin-like" evidence="4">
    <location>
        <begin position="6"/>
        <end position="59"/>
    </location>
</feature>